<evidence type="ECO:0000256" key="2">
    <source>
        <dbReference type="SAM" id="Phobius"/>
    </source>
</evidence>
<evidence type="ECO:0000313" key="5">
    <source>
        <dbReference type="Proteomes" id="UP001431209"/>
    </source>
</evidence>
<evidence type="ECO:0000313" key="4">
    <source>
        <dbReference type="EMBL" id="KAL0489895.1"/>
    </source>
</evidence>
<comment type="caution">
    <text evidence="3">The sequence shown here is derived from an EMBL/GenBank/DDBJ whole genome shotgun (WGS) entry which is preliminary data.</text>
</comment>
<feature type="region of interest" description="Disordered" evidence="1">
    <location>
        <begin position="292"/>
        <end position="313"/>
    </location>
</feature>
<dbReference type="EMBL" id="JAOPGA020001614">
    <property type="protein sequence ID" value="KAL0489895.1"/>
    <property type="molecule type" value="Genomic_DNA"/>
</dbReference>
<evidence type="ECO:0000256" key="1">
    <source>
        <dbReference type="SAM" id="MobiDB-lite"/>
    </source>
</evidence>
<proteinExistence type="predicted"/>
<accession>A0AAW2YPH6</accession>
<dbReference type="EMBL" id="JAOPGA020000471">
    <property type="protein sequence ID" value="KAL0478846.1"/>
    <property type="molecule type" value="Genomic_DNA"/>
</dbReference>
<feature type="transmembrane region" description="Helical" evidence="2">
    <location>
        <begin position="321"/>
        <end position="348"/>
    </location>
</feature>
<keyword evidence="2" id="KW-0472">Membrane</keyword>
<keyword evidence="5" id="KW-1185">Reference proteome</keyword>
<feature type="compositionally biased region" description="Pro residues" evidence="1">
    <location>
        <begin position="292"/>
        <end position="304"/>
    </location>
</feature>
<name>A0AAW2YPH6_9EUKA</name>
<gene>
    <name evidence="4" type="ORF">AKO1_006013</name>
    <name evidence="3" type="ORF">AKO1_008243</name>
</gene>
<keyword evidence="2" id="KW-1133">Transmembrane helix</keyword>
<reference evidence="3 5" key="1">
    <citation type="submission" date="2024-03" db="EMBL/GenBank/DDBJ databases">
        <title>The Acrasis kona genome and developmental transcriptomes reveal deep origins of eukaryotic multicellular pathways.</title>
        <authorList>
            <person name="Sheikh S."/>
            <person name="Fu C.-J."/>
            <person name="Brown M.W."/>
            <person name="Baldauf S.L."/>
        </authorList>
    </citation>
    <scope>NUCLEOTIDE SEQUENCE [LARGE SCALE GENOMIC DNA]</scope>
    <source>
        <strain evidence="3 5">ATCC MYA-3509</strain>
    </source>
</reference>
<sequence length="360" mass="40110">MVQVPVGQVVHFIIRGGDYDITAGRGDRYGTKRAVDSVTGYLAVAYHNPDNVEGGTWYFAGVKGATIDWRRSMKIINVAQTSKTDYIVLRPNNLESTFQLSIPPLTNTSVDIQFDIDAFININARTDNLGFINYRIRQINQYKTFIPYSVNQQTWNVSVSLDTSNKYKAYKIVVKGVSIQIKNLDFSSGNVEKFIPSRYVEAYDYYAVSVPANAICLFRYYFEQNIKDTLKSVSYAKRSSVGLIESFRSNSGSLHLSGSNSTEIFDVVVRYSSPDYDNEYYLDLSSYPGPTKPFPPTTTAPPTKPVTSDAPTTPEPTLSKYAIIGISIGSVALGIFVLVVVAVLIVFVSRGRRGSRYQNI</sequence>
<evidence type="ECO:0000313" key="3">
    <source>
        <dbReference type="EMBL" id="KAL0478846.1"/>
    </source>
</evidence>
<dbReference type="AlphaFoldDB" id="A0AAW2YPH6"/>
<keyword evidence="2" id="KW-0812">Transmembrane</keyword>
<dbReference type="Proteomes" id="UP001431209">
    <property type="component" value="Unassembled WGS sequence"/>
</dbReference>
<protein>
    <submittedName>
        <fullName evidence="3">Uncharacterized protein</fullName>
    </submittedName>
</protein>
<organism evidence="3 5">
    <name type="scientific">Acrasis kona</name>
    <dbReference type="NCBI Taxonomy" id="1008807"/>
    <lineage>
        <taxon>Eukaryota</taxon>
        <taxon>Discoba</taxon>
        <taxon>Heterolobosea</taxon>
        <taxon>Tetramitia</taxon>
        <taxon>Eutetramitia</taxon>
        <taxon>Acrasidae</taxon>
        <taxon>Acrasis</taxon>
    </lineage>
</organism>